<name>A0A6J6DQQ4_9ZZZZ</name>
<evidence type="ECO:0000256" key="1">
    <source>
        <dbReference type="SAM" id="Coils"/>
    </source>
</evidence>
<sequence>MGRSSFLVQVVRASQKAARDAERARIRNARAQARYAAEASREARRAWIEDMQDDAETQTEEIQEQLLEIDDILTATLKKDDYFNLEKLRKNVAHPEFTSKNLNPEPEPVYALSAPKPEFKQPLSLSILGWVLPGGTKEKIQKKAESSHRIKVDEWEELVASIEARNAKLRGDWLVREEQRLKNLADDEKNYRAECQAHEIEIQKANAELDELIDGLPKGKKQAVETYVELVLSESEYPGDLEPEYEVAFDELNRELTIELKLQQPSAIPDTASFKFQKSTGEIVEKKQTQKEIRTRYENYVGNSVLRTMHEVLEADRDGVVRLVSLSAYVEHISAGTGQFTKTTLVQVATDRDRFMSINLSNVVVLETLGHLGAALSKNMVSLTPIPAGKSVRRT</sequence>
<proteinExistence type="predicted"/>
<evidence type="ECO:0000313" key="2">
    <source>
        <dbReference type="EMBL" id="CAB4566451.1"/>
    </source>
</evidence>
<dbReference type="EMBL" id="CAEZTO010000003">
    <property type="protein sequence ID" value="CAB4566451.1"/>
    <property type="molecule type" value="Genomic_DNA"/>
</dbReference>
<accession>A0A6J6DQQ4</accession>
<organism evidence="2">
    <name type="scientific">freshwater metagenome</name>
    <dbReference type="NCBI Taxonomy" id="449393"/>
    <lineage>
        <taxon>unclassified sequences</taxon>
        <taxon>metagenomes</taxon>
        <taxon>ecological metagenomes</taxon>
    </lineage>
</organism>
<protein>
    <submittedName>
        <fullName evidence="2">Unannotated protein</fullName>
    </submittedName>
</protein>
<feature type="coiled-coil region" evidence="1">
    <location>
        <begin position="152"/>
        <end position="215"/>
    </location>
</feature>
<gene>
    <name evidence="2" type="ORF">UFOPK1693_00388</name>
</gene>
<reference evidence="2" key="1">
    <citation type="submission" date="2020-05" db="EMBL/GenBank/DDBJ databases">
        <authorList>
            <person name="Chiriac C."/>
            <person name="Salcher M."/>
            <person name="Ghai R."/>
            <person name="Kavagutti S V."/>
        </authorList>
    </citation>
    <scope>NUCLEOTIDE SEQUENCE</scope>
</reference>
<keyword evidence="1" id="KW-0175">Coiled coil</keyword>
<feature type="coiled-coil region" evidence="1">
    <location>
        <begin position="14"/>
        <end position="68"/>
    </location>
</feature>
<dbReference type="AlphaFoldDB" id="A0A6J6DQQ4"/>